<dbReference type="GO" id="GO:0005524">
    <property type="term" value="F:ATP binding"/>
    <property type="evidence" value="ECO:0007669"/>
    <property type="project" value="UniProtKB-KW"/>
</dbReference>
<dbReference type="PANTHER" id="PTHR43297">
    <property type="entry name" value="OLIGOPEPTIDE TRANSPORT ATP-BINDING PROTEIN APPD"/>
    <property type="match status" value="1"/>
</dbReference>
<dbReference type="SUPFAM" id="SSF52540">
    <property type="entry name" value="P-loop containing nucleoside triphosphate hydrolases"/>
    <property type="match status" value="1"/>
</dbReference>
<dbReference type="InterPro" id="IPR003439">
    <property type="entry name" value="ABC_transporter-like_ATP-bd"/>
</dbReference>
<reference evidence="8" key="1">
    <citation type="journal article" date="2015" name="Nature">
        <title>Complex archaea that bridge the gap between prokaryotes and eukaryotes.</title>
        <authorList>
            <person name="Spang A."/>
            <person name="Saw J.H."/>
            <person name="Jorgensen S.L."/>
            <person name="Zaremba-Niedzwiedzka K."/>
            <person name="Martijn J."/>
            <person name="Lind A.E."/>
            <person name="van Eijk R."/>
            <person name="Schleper C."/>
            <person name="Guy L."/>
            <person name="Ettema T.J."/>
        </authorList>
    </citation>
    <scope>NUCLEOTIDE SEQUENCE</scope>
</reference>
<keyword evidence="6" id="KW-0472">Membrane</keyword>
<dbReference type="AlphaFoldDB" id="A0A0F9HJ23"/>
<evidence type="ECO:0000256" key="3">
    <source>
        <dbReference type="ARBA" id="ARBA00022475"/>
    </source>
</evidence>
<evidence type="ECO:0000256" key="2">
    <source>
        <dbReference type="ARBA" id="ARBA00022448"/>
    </source>
</evidence>
<dbReference type="PROSITE" id="PS00211">
    <property type="entry name" value="ABC_TRANSPORTER_1"/>
    <property type="match status" value="1"/>
</dbReference>
<evidence type="ECO:0000256" key="4">
    <source>
        <dbReference type="ARBA" id="ARBA00022741"/>
    </source>
</evidence>
<name>A0A0F9HJ23_9ZZZZ</name>
<dbReference type="GO" id="GO:0005886">
    <property type="term" value="C:plasma membrane"/>
    <property type="evidence" value="ECO:0007669"/>
    <property type="project" value="UniProtKB-SubCell"/>
</dbReference>
<organism evidence="8">
    <name type="scientific">marine sediment metagenome</name>
    <dbReference type="NCBI Taxonomy" id="412755"/>
    <lineage>
        <taxon>unclassified sequences</taxon>
        <taxon>metagenomes</taxon>
        <taxon>ecological metagenomes</taxon>
    </lineage>
</organism>
<dbReference type="Gene3D" id="3.40.50.300">
    <property type="entry name" value="P-loop containing nucleotide triphosphate hydrolases"/>
    <property type="match status" value="1"/>
</dbReference>
<keyword evidence="4" id="KW-0547">Nucleotide-binding</keyword>
<keyword evidence="2" id="KW-0813">Transport</keyword>
<evidence type="ECO:0000259" key="7">
    <source>
        <dbReference type="PROSITE" id="PS50893"/>
    </source>
</evidence>
<evidence type="ECO:0000256" key="6">
    <source>
        <dbReference type="ARBA" id="ARBA00023136"/>
    </source>
</evidence>
<dbReference type="GO" id="GO:0016887">
    <property type="term" value="F:ATP hydrolysis activity"/>
    <property type="evidence" value="ECO:0007669"/>
    <property type="project" value="InterPro"/>
</dbReference>
<keyword evidence="5" id="KW-0067">ATP-binding</keyword>
<dbReference type="CDD" id="cd03257">
    <property type="entry name" value="ABC_NikE_OppD_transporters"/>
    <property type="match status" value="1"/>
</dbReference>
<feature type="non-terminal residue" evidence="8">
    <location>
        <position position="231"/>
    </location>
</feature>
<proteinExistence type="predicted"/>
<dbReference type="InterPro" id="IPR027417">
    <property type="entry name" value="P-loop_NTPase"/>
</dbReference>
<protein>
    <recommendedName>
        <fullName evidence="7">ABC transporter domain-containing protein</fullName>
    </recommendedName>
</protein>
<accession>A0A0F9HJ23</accession>
<sequence>MGDRHELLSVENLSISFPGRNGPVFVVNDVSFDILPEETVGLVGESGSGKTISALAVMRLNRRPAHIEGGKVWFQGEDLNTKTERQMNLIRGGSISMIFQSPRSSLNPLMQVGDQIARVFRIRQGMDQKTAFKKTEEMLRRVGIPEAVRHLTSYPHELSGGMCQRVLIAMMIACEPKLLIADEPTTSLDVTVQAQIFDLIRHVQETQRMAVLLITHDMGVVAEMCNRMVVM</sequence>
<keyword evidence="3" id="KW-1003">Cell membrane</keyword>
<dbReference type="InterPro" id="IPR050388">
    <property type="entry name" value="ABC_Ni/Peptide_Import"/>
</dbReference>
<comment type="subcellular location">
    <subcellularLocation>
        <location evidence="1">Cell membrane</location>
        <topology evidence="1">Peripheral membrane protein</topology>
    </subcellularLocation>
</comment>
<evidence type="ECO:0000256" key="1">
    <source>
        <dbReference type="ARBA" id="ARBA00004202"/>
    </source>
</evidence>
<dbReference type="SMART" id="SM00382">
    <property type="entry name" value="AAA"/>
    <property type="match status" value="1"/>
</dbReference>
<dbReference type="EMBL" id="LAZR01022495">
    <property type="protein sequence ID" value="KKL81675.1"/>
    <property type="molecule type" value="Genomic_DNA"/>
</dbReference>
<feature type="domain" description="ABC transporter" evidence="7">
    <location>
        <begin position="8"/>
        <end position="231"/>
    </location>
</feature>
<comment type="caution">
    <text evidence="8">The sequence shown here is derived from an EMBL/GenBank/DDBJ whole genome shotgun (WGS) entry which is preliminary data.</text>
</comment>
<evidence type="ECO:0000313" key="8">
    <source>
        <dbReference type="EMBL" id="KKL81675.1"/>
    </source>
</evidence>
<dbReference type="PANTHER" id="PTHR43297:SF2">
    <property type="entry name" value="DIPEPTIDE TRANSPORT ATP-BINDING PROTEIN DPPD"/>
    <property type="match status" value="1"/>
</dbReference>
<dbReference type="InterPro" id="IPR003593">
    <property type="entry name" value="AAA+_ATPase"/>
</dbReference>
<dbReference type="PROSITE" id="PS50893">
    <property type="entry name" value="ABC_TRANSPORTER_2"/>
    <property type="match status" value="1"/>
</dbReference>
<dbReference type="InterPro" id="IPR017871">
    <property type="entry name" value="ABC_transporter-like_CS"/>
</dbReference>
<gene>
    <name evidence="8" type="ORF">LCGC14_1992360</name>
</gene>
<dbReference type="Pfam" id="PF00005">
    <property type="entry name" value="ABC_tran"/>
    <property type="match status" value="1"/>
</dbReference>
<evidence type="ECO:0000256" key="5">
    <source>
        <dbReference type="ARBA" id="ARBA00022840"/>
    </source>
</evidence>